<organism evidence="7 8">
    <name type="scientific">Roseofilum acuticapitatum BLCC-M154</name>
    <dbReference type="NCBI Taxonomy" id="3022444"/>
    <lineage>
        <taxon>Bacteria</taxon>
        <taxon>Bacillati</taxon>
        <taxon>Cyanobacteriota</taxon>
        <taxon>Cyanophyceae</taxon>
        <taxon>Desertifilales</taxon>
        <taxon>Desertifilaceae</taxon>
        <taxon>Roseofilum</taxon>
        <taxon>Roseofilum acuticapitatum</taxon>
    </lineage>
</organism>
<proteinExistence type="predicted"/>
<dbReference type="PANTHER" id="PTHR30566:SF5">
    <property type="entry name" value="MECHANOSENSITIVE ION CHANNEL PROTEIN 1, MITOCHONDRIAL-RELATED"/>
    <property type="match status" value="1"/>
</dbReference>
<dbReference type="Gene3D" id="2.30.30.60">
    <property type="match status" value="1"/>
</dbReference>
<evidence type="ECO:0000259" key="6">
    <source>
        <dbReference type="Pfam" id="PF00924"/>
    </source>
</evidence>
<evidence type="ECO:0000313" key="7">
    <source>
        <dbReference type="EMBL" id="MDJ1170709.1"/>
    </source>
</evidence>
<reference evidence="7 8" key="1">
    <citation type="submission" date="2023-01" db="EMBL/GenBank/DDBJ databases">
        <title>Novel diversity within Roseofilum (Cyanobacteria; Desertifilaceae) from marine benthic mats with descriptions of four novel species.</title>
        <authorList>
            <person name="Wang Y."/>
            <person name="Berthold D.E."/>
            <person name="Hu J."/>
            <person name="Lefler F.W."/>
            <person name="Laughinghouse H.D. IV."/>
        </authorList>
    </citation>
    <scope>NUCLEOTIDE SEQUENCE [LARGE SCALE GENOMIC DNA]</scope>
    <source>
        <strain evidence="7 8">BLCC-M154</strain>
    </source>
</reference>
<name>A0ABT7AUY2_9CYAN</name>
<comment type="caution">
    <text evidence="7">The sequence shown here is derived from an EMBL/GenBank/DDBJ whole genome shotgun (WGS) entry which is preliminary data.</text>
</comment>
<feature type="transmembrane region" description="Helical" evidence="5">
    <location>
        <begin position="169"/>
        <end position="189"/>
    </location>
</feature>
<feature type="transmembrane region" description="Helical" evidence="5">
    <location>
        <begin position="75"/>
        <end position="92"/>
    </location>
</feature>
<feature type="transmembrane region" description="Helical" evidence="5">
    <location>
        <begin position="20"/>
        <end position="38"/>
    </location>
</feature>
<feature type="transmembrane region" description="Helical" evidence="5">
    <location>
        <begin position="104"/>
        <end position="122"/>
    </location>
</feature>
<keyword evidence="3 5" id="KW-1133">Transmembrane helix</keyword>
<feature type="transmembrane region" description="Helical" evidence="5">
    <location>
        <begin position="143"/>
        <end position="163"/>
    </location>
</feature>
<evidence type="ECO:0000313" key="8">
    <source>
        <dbReference type="Proteomes" id="UP001235303"/>
    </source>
</evidence>
<dbReference type="Gene3D" id="1.10.287.1260">
    <property type="match status" value="1"/>
</dbReference>
<sequence length="373" mass="42086">MNFSTWTQFTDSTLNLLDQYRIPYPLVFLVFVLGSILISKATPNFVRFVINRSFSGSGQVNRLYEDFVEPLKKEFRVAGSFILIYLSLGWLNHNPGLYQFTQPFITLGLTISLAWLFSRLFRQLVRIYGISIVRKLGIEVDDFILIIETVVNVLIGFFAVVAFAQSQKIPLTALLAGVSIGATAVAFAAKSTLEQLLGTIVLYLDRPFIAGEYIRLPDGLYGRVESIGLRSTKIRMAAKSTLFIMPNNTLANLGIENVTRGKKVMVLLYLDFNRYLEEREQALVQQVVKESTDALFGIDPGSTSIVLLNDEESHQNTRARVTFFILGSNENSIQLRKRLLELANQKVTKKLMEFGIEFTLQEPNIYVESPVTI</sequence>
<evidence type="ECO:0000256" key="5">
    <source>
        <dbReference type="SAM" id="Phobius"/>
    </source>
</evidence>
<dbReference type="RefSeq" id="WP_283754468.1">
    <property type="nucleotide sequence ID" value="NZ_JAQOSP010000100.1"/>
</dbReference>
<keyword evidence="4 5" id="KW-0472">Membrane</keyword>
<protein>
    <submittedName>
        <fullName evidence="7">Mechanosensitive ion channel family protein</fullName>
    </submittedName>
</protein>
<dbReference type="EMBL" id="JAQOSP010000100">
    <property type="protein sequence ID" value="MDJ1170709.1"/>
    <property type="molecule type" value="Genomic_DNA"/>
</dbReference>
<gene>
    <name evidence="7" type="ORF">PMG71_14855</name>
</gene>
<dbReference type="SUPFAM" id="SSF50182">
    <property type="entry name" value="Sm-like ribonucleoproteins"/>
    <property type="match status" value="1"/>
</dbReference>
<keyword evidence="2 5" id="KW-0812">Transmembrane</keyword>
<evidence type="ECO:0000256" key="2">
    <source>
        <dbReference type="ARBA" id="ARBA00022692"/>
    </source>
</evidence>
<dbReference type="Proteomes" id="UP001235303">
    <property type="component" value="Unassembled WGS sequence"/>
</dbReference>
<dbReference type="InterPro" id="IPR006685">
    <property type="entry name" value="MscS_channel_2nd"/>
</dbReference>
<evidence type="ECO:0000256" key="4">
    <source>
        <dbReference type="ARBA" id="ARBA00023136"/>
    </source>
</evidence>
<evidence type="ECO:0000256" key="3">
    <source>
        <dbReference type="ARBA" id="ARBA00022989"/>
    </source>
</evidence>
<accession>A0ABT7AUY2</accession>
<dbReference type="Pfam" id="PF00924">
    <property type="entry name" value="MS_channel_2nd"/>
    <property type="match status" value="1"/>
</dbReference>
<dbReference type="InterPro" id="IPR023408">
    <property type="entry name" value="MscS_beta-dom_sf"/>
</dbReference>
<dbReference type="InterPro" id="IPR010920">
    <property type="entry name" value="LSM_dom_sf"/>
</dbReference>
<keyword evidence="8" id="KW-1185">Reference proteome</keyword>
<evidence type="ECO:0000256" key="1">
    <source>
        <dbReference type="ARBA" id="ARBA00004370"/>
    </source>
</evidence>
<comment type="subcellular location">
    <subcellularLocation>
        <location evidence="1">Membrane</location>
    </subcellularLocation>
</comment>
<dbReference type="PANTHER" id="PTHR30566">
    <property type="entry name" value="YNAI-RELATED MECHANOSENSITIVE ION CHANNEL"/>
    <property type="match status" value="1"/>
</dbReference>
<feature type="domain" description="Mechanosensitive ion channel MscS" evidence="6">
    <location>
        <begin position="192"/>
        <end position="260"/>
    </location>
</feature>